<name>A0A2T0B3R5_9CLOT</name>
<dbReference type="NCBIfam" id="TIGR02937">
    <property type="entry name" value="sigma70-ECF"/>
    <property type="match status" value="1"/>
</dbReference>
<dbReference type="OrthoDB" id="9814320at2"/>
<evidence type="ECO:0000313" key="3">
    <source>
        <dbReference type="Proteomes" id="UP000239706"/>
    </source>
</evidence>
<dbReference type="GO" id="GO:0003700">
    <property type="term" value="F:DNA-binding transcription factor activity"/>
    <property type="evidence" value="ECO:0007669"/>
    <property type="project" value="InterPro"/>
</dbReference>
<evidence type="ECO:0000259" key="1">
    <source>
        <dbReference type="Pfam" id="PF04545"/>
    </source>
</evidence>
<gene>
    <name evidence="2" type="ORF">CLLI_15570</name>
</gene>
<dbReference type="Pfam" id="PF04545">
    <property type="entry name" value="Sigma70_r4"/>
    <property type="match status" value="1"/>
</dbReference>
<dbReference type="InterPro" id="IPR014284">
    <property type="entry name" value="RNA_pol_sigma-70_dom"/>
</dbReference>
<dbReference type="RefSeq" id="WP_095177256.1">
    <property type="nucleotide sequence ID" value="NZ_PVXO01000044.1"/>
</dbReference>
<dbReference type="InterPro" id="IPR013324">
    <property type="entry name" value="RNA_pol_sigma_r3/r4-like"/>
</dbReference>
<dbReference type="Gene3D" id="1.20.140.160">
    <property type="match status" value="1"/>
</dbReference>
<protein>
    <submittedName>
        <fullName evidence="2">Sporulation sigma factor SigF</fullName>
    </submittedName>
</protein>
<dbReference type="GO" id="GO:0006352">
    <property type="term" value="P:DNA-templated transcription initiation"/>
    <property type="evidence" value="ECO:0007669"/>
    <property type="project" value="InterPro"/>
</dbReference>
<feature type="domain" description="RNA polymerase sigma-70 region 4" evidence="1">
    <location>
        <begin position="92"/>
        <end position="141"/>
    </location>
</feature>
<dbReference type="EMBL" id="PVXO01000044">
    <property type="protein sequence ID" value="PRR78473.1"/>
    <property type="molecule type" value="Genomic_DNA"/>
</dbReference>
<reference evidence="2 3" key="1">
    <citation type="submission" date="2018-03" db="EMBL/GenBank/DDBJ databases">
        <title>Genome sequence of Clostridium liquoris DSM 100320.</title>
        <authorList>
            <person name="Poehlein A."/>
            <person name="Daniel R."/>
        </authorList>
    </citation>
    <scope>NUCLEOTIDE SEQUENCE [LARGE SCALE GENOMIC DNA]</scope>
    <source>
        <strain evidence="2 3">DSM 100320</strain>
    </source>
</reference>
<dbReference type="InterPro" id="IPR007630">
    <property type="entry name" value="RNA_pol_sigma70_r4"/>
</dbReference>
<organism evidence="2 3">
    <name type="scientific">Clostridium liquoris</name>
    <dbReference type="NCBI Taxonomy" id="1289519"/>
    <lineage>
        <taxon>Bacteria</taxon>
        <taxon>Bacillati</taxon>
        <taxon>Bacillota</taxon>
        <taxon>Clostridia</taxon>
        <taxon>Eubacteriales</taxon>
        <taxon>Clostridiaceae</taxon>
        <taxon>Clostridium</taxon>
    </lineage>
</organism>
<dbReference type="SUPFAM" id="SSF88659">
    <property type="entry name" value="Sigma3 and sigma4 domains of RNA polymerase sigma factors"/>
    <property type="match status" value="1"/>
</dbReference>
<comment type="caution">
    <text evidence="2">The sequence shown here is derived from an EMBL/GenBank/DDBJ whole genome shotgun (WGS) entry which is preliminary data.</text>
</comment>
<keyword evidence="3" id="KW-1185">Reference proteome</keyword>
<proteinExistence type="predicted"/>
<dbReference type="GeneID" id="70576273"/>
<evidence type="ECO:0000313" key="2">
    <source>
        <dbReference type="EMBL" id="PRR78473.1"/>
    </source>
</evidence>
<sequence length="144" mass="17061">MKKFIKIGKEQVEVSEELYKEYYKMDRRRRYLEQDVKVGGIDIDPETGRPIYIPSKEDSIERLMENGATFQDKQSVEDIVCDKAILLILQEALKELDSKEQELIQDIYYKNKTTREIAKEENVSQPAIVKRHKKVINKIKKYFS</sequence>
<dbReference type="Proteomes" id="UP000239706">
    <property type="component" value="Unassembled WGS sequence"/>
</dbReference>
<dbReference type="AlphaFoldDB" id="A0A2T0B3R5"/>
<accession>A0A2T0B3R5</accession>